<comment type="caution">
    <text evidence="3">The sequence shown here is derived from an EMBL/GenBank/DDBJ whole genome shotgun (WGS) entry which is preliminary data.</text>
</comment>
<feature type="transmembrane region" description="Helical" evidence="2">
    <location>
        <begin position="14"/>
        <end position="32"/>
    </location>
</feature>
<proteinExistence type="predicted"/>
<keyword evidence="2" id="KW-1133">Transmembrane helix</keyword>
<name>A0A317U7I7_9GAMM</name>
<keyword evidence="2" id="KW-0472">Membrane</keyword>
<evidence type="ECO:0000313" key="3">
    <source>
        <dbReference type="EMBL" id="PWY57551.1"/>
    </source>
</evidence>
<evidence type="ECO:0000313" key="6">
    <source>
        <dbReference type="Proteomes" id="UP000287374"/>
    </source>
</evidence>
<dbReference type="Proteomes" id="UP000287374">
    <property type="component" value="Unassembled WGS sequence"/>
</dbReference>
<evidence type="ECO:0000256" key="1">
    <source>
        <dbReference type="SAM" id="MobiDB-lite"/>
    </source>
</evidence>
<dbReference type="AlphaFoldDB" id="A0A317U7I7"/>
<gene>
    <name evidence="3" type="ORF">DGG96_00165</name>
    <name evidence="4" type="ORF">ELY20_02225</name>
</gene>
<dbReference type="Proteomes" id="UP000247152">
    <property type="component" value="Unassembled WGS sequence"/>
</dbReference>
<feature type="region of interest" description="Disordered" evidence="1">
    <location>
        <begin position="62"/>
        <end position="83"/>
    </location>
</feature>
<dbReference type="OrthoDB" id="5653660at2"/>
<protein>
    <submittedName>
        <fullName evidence="3">Uncharacterized protein</fullName>
    </submittedName>
</protein>
<accession>A0A317U7I7</accession>
<evidence type="ECO:0000313" key="4">
    <source>
        <dbReference type="EMBL" id="RUR25982.1"/>
    </source>
</evidence>
<reference evidence="3 5" key="1">
    <citation type="submission" date="2018-05" db="EMBL/GenBank/DDBJ databases">
        <title>Legionella qingyii sp.nov., whole genome shotgun sequence.</title>
        <authorList>
            <person name="Wu H."/>
            <person name="Zhu Q."/>
            <person name="Hu C."/>
        </authorList>
    </citation>
    <scope>NUCLEOTIDE SEQUENCE [LARGE SCALE GENOMIC DNA]</scope>
    <source>
        <strain evidence="3 5">HEB18</strain>
    </source>
</reference>
<evidence type="ECO:0000256" key="2">
    <source>
        <dbReference type="SAM" id="Phobius"/>
    </source>
</evidence>
<keyword evidence="6" id="KW-1185">Reference proteome</keyword>
<sequence length="83" mass="9410">MNDKFSLGKIFENLVPFLIAGVAIALFFGLLFMFSYVLIWGLIIGGILWIITTIKQYLFPSSPDKTEVTTKSQGRIIEHDDKK</sequence>
<evidence type="ECO:0000313" key="5">
    <source>
        <dbReference type="Proteomes" id="UP000247152"/>
    </source>
</evidence>
<dbReference type="RefSeq" id="WP_110141005.1">
    <property type="nucleotide sequence ID" value="NZ_QHJG01000001.1"/>
</dbReference>
<dbReference type="EMBL" id="QHJG01000001">
    <property type="protein sequence ID" value="PWY57551.1"/>
    <property type="molecule type" value="Genomic_DNA"/>
</dbReference>
<dbReference type="EMBL" id="RZGX01000002">
    <property type="protein sequence ID" value="RUR25982.1"/>
    <property type="molecule type" value="Genomic_DNA"/>
</dbReference>
<keyword evidence="2" id="KW-0812">Transmembrane</keyword>
<organism evidence="3 5">
    <name type="scientific">Legionella qingyii</name>
    <dbReference type="NCBI Taxonomy" id="2184757"/>
    <lineage>
        <taxon>Bacteria</taxon>
        <taxon>Pseudomonadati</taxon>
        <taxon>Pseudomonadota</taxon>
        <taxon>Gammaproteobacteria</taxon>
        <taxon>Legionellales</taxon>
        <taxon>Legionellaceae</taxon>
        <taxon>Legionella</taxon>
    </lineage>
</organism>
<reference evidence="4 6" key="2">
    <citation type="submission" date="2018-12" db="EMBL/GenBank/DDBJ databases">
        <title>Legionella sp,whole genome shotgun sequence.</title>
        <authorList>
            <person name="Wu H."/>
        </authorList>
    </citation>
    <scope>NUCLEOTIDE SEQUENCE [LARGE SCALE GENOMIC DNA]</scope>
    <source>
        <strain evidence="4">Km489</strain>
        <strain evidence="6">km489</strain>
    </source>
</reference>
<feature type="transmembrane region" description="Helical" evidence="2">
    <location>
        <begin position="38"/>
        <end position="58"/>
    </location>
</feature>